<evidence type="ECO:0000313" key="3">
    <source>
        <dbReference type="Proteomes" id="UP000501602"/>
    </source>
</evidence>
<dbReference type="AlphaFoldDB" id="A0A6H1U9V7"/>
<organism evidence="2 3">
    <name type="scientific">Ferrimonas lipolytica</name>
    <dbReference type="NCBI Taxonomy" id="2724191"/>
    <lineage>
        <taxon>Bacteria</taxon>
        <taxon>Pseudomonadati</taxon>
        <taxon>Pseudomonadota</taxon>
        <taxon>Gammaproteobacteria</taxon>
        <taxon>Alteromonadales</taxon>
        <taxon>Ferrimonadaceae</taxon>
        <taxon>Ferrimonas</taxon>
    </lineage>
</organism>
<dbReference type="SUPFAM" id="SSF109604">
    <property type="entry name" value="HD-domain/PDEase-like"/>
    <property type="match status" value="1"/>
</dbReference>
<evidence type="ECO:0000259" key="1">
    <source>
        <dbReference type="PROSITE" id="PS51832"/>
    </source>
</evidence>
<dbReference type="EMBL" id="CP051180">
    <property type="protein sequence ID" value="QIZ75608.1"/>
    <property type="molecule type" value="Genomic_DNA"/>
</dbReference>
<gene>
    <name evidence="2" type="ORF">HER31_01055</name>
</gene>
<keyword evidence="3" id="KW-1185">Reference proteome</keyword>
<dbReference type="Pfam" id="PF13487">
    <property type="entry name" value="HD_5"/>
    <property type="match status" value="1"/>
</dbReference>
<evidence type="ECO:0000313" key="2">
    <source>
        <dbReference type="EMBL" id="QIZ75608.1"/>
    </source>
</evidence>
<protein>
    <submittedName>
        <fullName evidence="2">HD domain-containing protein</fullName>
    </submittedName>
</protein>
<dbReference type="Proteomes" id="UP000501602">
    <property type="component" value="Chromosome"/>
</dbReference>
<name>A0A6H1U9V7_9GAMM</name>
<dbReference type="Gene3D" id="1.10.3210.10">
    <property type="entry name" value="Hypothetical protein af1432"/>
    <property type="match status" value="1"/>
</dbReference>
<dbReference type="KEGG" id="fes:HER31_01055"/>
<dbReference type="CDD" id="cd00077">
    <property type="entry name" value="HDc"/>
    <property type="match status" value="1"/>
</dbReference>
<dbReference type="PANTHER" id="PTHR45228:SF1">
    <property type="entry name" value="CYCLIC DI-GMP PHOSPHODIESTERASE TM_0186"/>
    <property type="match status" value="1"/>
</dbReference>
<dbReference type="InterPro" id="IPR037522">
    <property type="entry name" value="HD_GYP_dom"/>
</dbReference>
<dbReference type="SMART" id="SM00471">
    <property type="entry name" value="HDc"/>
    <property type="match status" value="1"/>
</dbReference>
<dbReference type="PANTHER" id="PTHR45228">
    <property type="entry name" value="CYCLIC DI-GMP PHOSPHODIESTERASE TM_0186-RELATED"/>
    <property type="match status" value="1"/>
</dbReference>
<dbReference type="InterPro" id="IPR003607">
    <property type="entry name" value="HD/PDEase_dom"/>
</dbReference>
<dbReference type="GO" id="GO:0008081">
    <property type="term" value="F:phosphoric diester hydrolase activity"/>
    <property type="evidence" value="ECO:0007669"/>
    <property type="project" value="UniProtKB-ARBA"/>
</dbReference>
<reference evidence="2 3" key="1">
    <citation type="submission" date="2020-04" db="EMBL/GenBank/DDBJ databases">
        <title>Ferrimonas sp. S7 isolated from sea water.</title>
        <authorList>
            <person name="Bae S.S."/>
            <person name="Baek K."/>
        </authorList>
    </citation>
    <scope>NUCLEOTIDE SEQUENCE [LARGE SCALE GENOMIC DNA]</scope>
    <source>
        <strain evidence="2 3">S7</strain>
    </source>
</reference>
<dbReference type="PROSITE" id="PS51832">
    <property type="entry name" value="HD_GYP"/>
    <property type="match status" value="1"/>
</dbReference>
<accession>A0A6H1U9V7</accession>
<dbReference type="InterPro" id="IPR052020">
    <property type="entry name" value="Cyclic_di-GMP/3'3'-cGAMP_PDE"/>
</dbReference>
<proteinExistence type="predicted"/>
<sequence>MKKLMPLYHLIATESSAEDTFRAATSWLFAQYPKLSRLCVASVEGDEVYSFFVHDRLAGSDDDIFYQSRLSVSRALAEIAQGDGFECINDLQPLAQHHSQLNKLYQRGHRSSFTFAIKANQQLIGYLFLNSDQLAAFEQSHHLDEYLQIAQLLTQVKIYLYRRITMLRSGLGLTLKMGHARDPETEAHLERMSAYSVLIASHMAQQQLLNNTDVVTVRRYARYHDIGKYQIQDDILFSTERFTPEQRAIMNQHCQYGVDIINHVELGMGVDDLNMLRRLKNIILHHHERFDGKGYPHGLKGKEIPIEARIVTVADVFDALLSDRKYKGAWPFNSACQFLKDNSGTMFDPDCVDALLAQLDEVDAIRERYVDELE</sequence>
<feature type="domain" description="HD-GYP" evidence="1">
    <location>
        <begin position="163"/>
        <end position="371"/>
    </location>
</feature>
<dbReference type="RefSeq" id="WP_168658869.1">
    <property type="nucleotide sequence ID" value="NZ_CP051180.1"/>
</dbReference>